<dbReference type="InterPro" id="IPR026449">
    <property type="entry name" value="GRASP_SAV_5884"/>
</dbReference>
<dbReference type="SUPFAM" id="SSF56059">
    <property type="entry name" value="Glutathione synthetase ATP-binding domain-like"/>
    <property type="match status" value="1"/>
</dbReference>
<comment type="caution">
    <text evidence="3">The sequence shown here is derived from an EMBL/GenBank/DDBJ whole genome shotgun (WGS) entry which is preliminary data.</text>
</comment>
<dbReference type="PROSITE" id="PS50975">
    <property type="entry name" value="ATP_GRASP"/>
    <property type="match status" value="1"/>
</dbReference>
<dbReference type="InterPro" id="IPR048936">
    <property type="entry name" value="MvdD-like_ATPgrasp"/>
</dbReference>
<keyword evidence="4" id="KW-1185">Reference proteome</keyword>
<dbReference type="Gene3D" id="3.30.470.20">
    <property type="entry name" value="ATP-grasp fold, B domain"/>
    <property type="match status" value="1"/>
</dbReference>
<dbReference type="PANTHER" id="PTHR21621">
    <property type="entry name" value="RIBOSOMAL PROTEIN S6 MODIFICATION PROTEIN"/>
    <property type="match status" value="1"/>
</dbReference>
<evidence type="ECO:0000313" key="3">
    <source>
        <dbReference type="EMBL" id="MBY8884108.1"/>
    </source>
</evidence>
<keyword evidence="1" id="KW-0067">ATP-binding</keyword>
<dbReference type="EMBL" id="JAINVZ010000002">
    <property type="protein sequence ID" value="MBY8884108.1"/>
    <property type="molecule type" value="Genomic_DNA"/>
</dbReference>
<feature type="domain" description="ATP-grasp" evidence="2">
    <location>
        <begin position="135"/>
        <end position="321"/>
    </location>
</feature>
<reference evidence="3 4" key="1">
    <citation type="submission" date="2021-08" db="EMBL/GenBank/DDBJ databases">
        <title>Streptomyces sp. PTM05 isolated from lichen.</title>
        <authorList>
            <person name="Somphong A."/>
            <person name="Phongsopitanun W."/>
            <person name="Tanasupawat S."/>
        </authorList>
    </citation>
    <scope>NUCLEOTIDE SEQUENCE [LARGE SCALE GENOMIC DNA]</scope>
    <source>
        <strain evidence="3 4">Ptm05</strain>
    </source>
</reference>
<accession>A0ABS7QLP6</accession>
<dbReference type="PANTHER" id="PTHR21621:SF0">
    <property type="entry name" value="BETA-CITRYLGLUTAMATE SYNTHASE B-RELATED"/>
    <property type="match status" value="1"/>
</dbReference>
<dbReference type="Pfam" id="PF21068">
    <property type="entry name" value="ATPgraspMvdD"/>
    <property type="match status" value="1"/>
</dbReference>
<dbReference type="RefSeq" id="WP_222974073.1">
    <property type="nucleotide sequence ID" value="NZ_JAINVZ010000002.1"/>
</dbReference>
<name>A0ABS7QLP6_9ACTN</name>
<evidence type="ECO:0000259" key="2">
    <source>
        <dbReference type="PROSITE" id="PS50975"/>
    </source>
</evidence>
<dbReference type="InterPro" id="IPR011761">
    <property type="entry name" value="ATP-grasp"/>
</dbReference>
<evidence type="ECO:0000256" key="1">
    <source>
        <dbReference type="PROSITE-ProRule" id="PRU00409"/>
    </source>
</evidence>
<evidence type="ECO:0000313" key="4">
    <source>
        <dbReference type="Proteomes" id="UP001198565"/>
    </source>
</evidence>
<keyword evidence="1" id="KW-0547">Nucleotide-binding</keyword>
<gene>
    <name evidence="3" type="primary">tgmB</name>
    <name evidence="3" type="ORF">K7472_04515</name>
</gene>
<protein>
    <submittedName>
        <fullName evidence="3">ATP-grasp ribosomal peptide maturase</fullName>
    </submittedName>
</protein>
<proteinExistence type="predicted"/>
<dbReference type="Proteomes" id="UP001198565">
    <property type="component" value="Unassembled WGS sequence"/>
</dbReference>
<dbReference type="NCBIfam" id="TIGR04187">
    <property type="entry name" value="GRASP_SAV_5884"/>
    <property type="match status" value="1"/>
</dbReference>
<sequence length="325" mass="35278">MTAPRNRVLVVTEALDPTADLVVQALVDQGAAVMRFDLADFPRGITLSAEHDAGASGWHGELAAGIRATRLEEVRAVYYRRPGLPGLEPQIPAAYRAWARAQAVVGMVQVLSSLPVVWMHHPDVYRSCAHKPGQLAAATAAGLPVPRTLITNDLAHARRWAIGIGGPLVCKPVASASITLPGRPLMILPTRRLEPNELDESIELTAHLLQEWVPKAYEVRLTVVGDQMFPVAIHARSAAARVDWRSDYDALDYEPVALPDAVADSVRRFMAGYRINYGAFDFAVTPGGKWVFFECNPAGQWQFIAAATNLPIAEAHASLLQGAFV</sequence>
<organism evidence="3 4">
    <name type="scientific">Streptantibioticus parmotrematis</name>
    <dbReference type="NCBI Taxonomy" id="2873249"/>
    <lineage>
        <taxon>Bacteria</taxon>
        <taxon>Bacillati</taxon>
        <taxon>Actinomycetota</taxon>
        <taxon>Actinomycetes</taxon>
        <taxon>Kitasatosporales</taxon>
        <taxon>Streptomycetaceae</taxon>
        <taxon>Streptantibioticus</taxon>
    </lineage>
</organism>